<name>A0ABX0JH82_9PROT</name>
<evidence type="ECO:0000313" key="2">
    <source>
        <dbReference type="Proteomes" id="UP000635278"/>
    </source>
</evidence>
<dbReference type="InterPro" id="IPR015424">
    <property type="entry name" value="PyrdxlP-dep_Trfase"/>
</dbReference>
<keyword evidence="2" id="KW-1185">Reference proteome</keyword>
<reference evidence="1 2" key="1">
    <citation type="journal article" date="2020" name="Int. J. Syst. Evol. Microbiol.">
        <title>Novel acetic acid bacteria from cider fermentations: Acetobacter conturbans sp. nov. and Acetobacter fallax sp. nov.</title>
        <authorList>
            <person name="Sombolestani A.S."/>
            <person name="Cleenwerck I."/>
            <person name="Cnockaert M."/>
            <person name="Borremans W."/>
            <person name="Wieme A.D."/>
            <person name="De Vuyst L."/>
            <person name="Vandamme P."/>
        </authorList>
    </citation>
    <scope>NUCLEOTIDE SEQUENCE [LARGE SCALE GENOMIC DNA]</scope>
    <source>
        <strain evidence="1 2">LMG 30640</strain>
    </source>
</reference>
<organism evidence="1 2">
    <name type="scientific">Acetobacter musti</name>
    <dbReference type="NCBI Taxonomy" id="864732"/>
    <lineage>
        <taxon>Bacteria</taxon>
        <taxon>Pseudomonadati</taxon>
        <taxon>Pseudomonadota</taxon>
        <taxon>Alphaproteobacteria</taxon>
        <taxon>Acetobacterales</taxon>
        <taxon>Acetobacteraceae</taxon>
        <taxon>Acetobacter</taxon>
    </lineage>
</organism>
<proteinExistence type="predicted"/>
<dbReference type="Gene3D" id="3.40.640.10">
    <property type="entry name" value="Type I PLP-dependent aspartate aminotransferase-like (Major domain)"/>
    <property type="match status" value="1"/>
</dbReference>
<sequence>MLAGASVETFLQWSRRPDLRVIAEQRIVRNASKAASSFHISADGVINLNADALCEKNLRYQAFVVRHALELAILLDGMPAEASQQYNIRACFAAARTAALFYDLDAVPSGRKENRPDRVSLMSGETIPDRKEIRKLWPELRAPLLMADDLPLHLSDAELDELVAWLNRSWAFIGPAETLMAAGGDARLLLDPQTGLNHYGCSHRPRPWAVTFASSTASSVSERGFAGAEKARQRLQQAVISDDGKAVLTILAREVRAFLASYFGLPDEDRVVLAPSGTDCELAALAISLLRCGGRGLTNILIAPDETGSGVPLAAGGRHFSADTARRSAVVRGEPINGFGRCGKNDQNSDIDVDYVSIRDADGTAIPPESIARQCRERIVKAISRGRHVLLHQLDLSKTGLLAPGETTLADFASDFEQKVDVVVDACQDRVIPERIENWIAHGRAVMITGSKFITGPPFCGALLLPVQWRERLNQGHLPEGLRDYAGRSEWPDCVATRHLPDNANYGLILRWHAAIAEMKALRAVPSSETRACLERFLSAVKVALADSNDILLLETPSPSRPELPDAWDDIATILCFLVRAPKSASAGVQSSDESFLPIGLEDARRLYRWLNADLSAVFSPEEPEYSSRLVRRLCHIGQPVAMPSAALDGASAGALRISAGARLVSGEPSHEGMNTELRLEREIADAHDVIAKISLIRRHWNRILVVNPLPTYAPHPESNEVEA</sequence>
<comment type="caution">
    <text evidence="1">The sequence shown here is derived from an EMBL/GenBank/DDBJ whole genome shotgun (WGS) entry which is preliminary data.</text>
</comment>
<dbReference type="SUPFAM" id="SSF53383">
    <property type="entry name" value="PLP-dependent transferases"/>
    <property type="match status" value="1"/>
</dbReference>
<accession>A0ABX0JH82</accession>
<protein>
    <submittedName>
        <fullName evidence="1">Uncharacterized protein</fullName>
    </submittedName>
</protein>
<dbReference type="InterPro" id="IPR015421">
    <property type="entry name" value="PyrdxlP-dep_Trfase_major"/>
</dbReference>
<dbReference type="EMBL" id="WOTB01000001">
    <property type="protein sequence ID" value="NHN83108.1"/>
    <property type="molecule type" value="Genomic_DNA"/>
</dbReference>
<dbReference type="Proteomes" id="UP000635278">
    <property type="component" value="Unassembled WGS sequence"/>
</dbReference>
<evidence type="ECO:0000313" key="1">
    <source>
        <dbReference type="EMBL" id="NHN83108.1"/>
    </source>
</evidence>
<gene>
    <name evidence="1" type="ORF">GOB93_00395</name>
</gene>
<dbReference type="RefSeq" id="WP_173581632.1">
    <property type="nucleotide sequence ID" value="NZ_WOTB01000001.1"/>
</dbReference>